<reference evidence="2" key="1">
    <citation type="journal article" date="2021" name="Proc. Natl. Acad. Sci. U.S.A.">
        <title>A Catalog of Tens of Thousands of Viruses from Human Metagenomes Reveals Hidden Associations with Chronic Diseases.</title>
        <authorList>
            <person name="Tisza M.J."/>
            <person name="Buck C.B."/>
        </authorList>
    </citation>
    <scope>NUCLEOTIDE SEQUENCE</scope>
    <source>
        <strain evidence="2">Ct0FJ5</strain>
    </source>
</reference>
<proteinExistence type="predicted"/>
<evidence type="ECO:0000256" key="1">
    <source>
        <dbReference type="SAM" id="MobiDB-lite"/>
    </source>
</evidence>
<evidence type="ECO:0000313" key="2">
    <source>
        <dbReference type="EMBL" id="DAD99353.1"/>
    </source>
</evidence>
<name>A0A8S5NX70_9CAUD</name>
<dbReference type="EMBL" id="BK015281">
    <property type="protein sequence ID" value="DAD99353.1"/>
    <property type="molecule type" value="Genomic_DNA"/>
</dbReference>
<feature type="region of interest" description="Disordered" evidence="1">
    <location>
        <begin position="1"/>
        <end position="20"/>
    </location>
</feature>
<organism evidence="2">
    <name type="scientific">Caudovirales sp. ct0FJ5</name>
    <dbReference type="NCBI Taxonomy" id="2825755"/>
    <lineage>
        <taxon>Viruses</taxon>
        <taxon>Duplodnaviria</taxon>
        <taxon>Heunggongvirae</taxon>
        <taxon>Uroviricota</taxon>
        <taxon>Caudoviricetes</taxon>
    </lineage>
</organism>
<sequence>MATSKSTKTEDSVKKTEGPLSYVGPNIPKLGLTQYQVYIGGVPVFPDIVQEEQKIRLSRLFVSVSKLSDVMSTIETRGTVYNKFYNDGLSVRRELN</sequence>
<protein>
    <submittedName>
        <fullName evidence="2">Uncharacterized protein</fullName>
    </submittedName>
</protein>
<accession>A0A8S5NX70</accession>
<feature type="compositionally biased region" description="Basic and acidic residues" evidence="1">
    <location>
        <begin position="7"/>
        <end position="17"/>
    </location>
</feature>